<evidence type="ECO:0000256" key="2">
    <source>
        <dbReference type="SAM" id="Phobius"/>
    </source>
</evidence>
<name>A0A8W7PXL1_ANOCL</name>
<accession>A0A8W7PXL1</accession>
<sequence>MSSSSGLLFAFLEVLLLFGARLLLISRAAKSSSMPVTAPDDLADCCLFADPLLVRRVLPDLLLAWRSGPFSLRTSTLAISSADADVRWPDDAGPEYDSNPFQPSSSLSPFWYD</sequence>
<reference evidence="3" key="1">
    <citation type="submission" date="2022-08" db="UniProtKB">
        <authorList>
            <consortium name="EnsemblMetazoa"/>
        </authorList>
    </citation>
    <scope>IDENTIFICATION</scope>
</reference>
<evidence type="ECO:0000313" key="3">
    <source>
        <dbReference type="EnsemblMetazoa" id="ACOM039693-PA.1"/>
    </source>
</evidence>
<dbReference type="EnsemblMetazoa" id="ACOM039693-RA">
    <property type="protein sequence ID" value="ACOM039693-PA.1"/>
    <property type="gene ID" value="ACOM039693"/>
</dbReference>
<keyword evidence="2" id="KW-0472">Membrane</keyword>
<feature type="region of interest" description="Disordered" evidence="1">
    <location>
        <begin position="90"/>
        <end position="113"/>
    </location>
</feature>
<organism evidence="3">
    <name type="scientific">Anopheles coluzzii</name>
    <name type="common">African malaria mosquito</name>
    <dbReference type="NCBI Taxonomy" id="1518534"/>
    <lineage>
        <taxon>Eukaryota</taxon>
        <taxon>Metazoa</taxon>
        <taxon>Ecdysozoa</taxon>
        <taxon>Arthropoda</taxon>
        <taxon>Hexapoda</taxon>
        <taxon>Insecta</taxon>
        <taxon>Pterygota</taxon>
        <taxon>Neoptera</taxon>
        <taxon>Endopterygota</taxon>
        <taxon>Diptera</taxon>
        <taxon>Nematocera</taxon>
        <taxon>Culicoidea</taxon>
        <taxon>Culicidae</taxon>
        <taxon>Anophelinae</taxon>
        <taxon>Anopheles</taxon>
    </lineage>
</organism>
<evidence type="ECO:0000256" key="1">
    <source>
        <dbReference type="SAM" id="MobiDB-lite"/>
    </source>
</evidence>
<keyword evidence="2" id="KW-1133">Transmembrane helix</keyword>
<dbReference type="AlphaFoldDB" id="A0A8W7PXL1"/>
<protein>
    <submittedName>
        <fullName evidence="3">Uncharacterized protein</fullName>
    </submittedName>
</protein>
<proteinExistence type="predicted"/>
<feature type="compositionally biased region" description="Polar residues" evidence="1">
    <location>
        <begin position="99"/>
        <end position="113"/>
    </location>
</feature>
<dbReference type="Proteomes" id="UP000075882">
    <property type="component" value="Unassembled WGS sequence"/>
</dbReference>
<feature type="transmembrane region" description="Helical" evidence="2">
    <location>
        <begin position="6"/>
        <end position="24"/>
    </location>
</feature>
<keyword evidence="2" id="KW-0812">Transmembrane</keyword>